<dbReference type="Proteomes" id="UP001499974">
    <property type="component" value="Unassembled WGS sequence"/>
</dbReference>
<dbReference type="Gene3D" id="2.60.40.2700">
    <property type="match status" value="2"/>
</dbReference>
<evidence type="ECO:0000256" key="2">
    <source>
        <dbReference type="SAM" id="SignalP"/>
    </source>
</evidence>
<dbReference type="Gene3D" id="3.40.190.10">
    <property type="entry name" value="Periplasmic binding protein-like II"/>
    <property type="match status" value="2"/>
</dbReference>
<evidence type="ECO:0000256" key="1">
    <source>
        <dbReference type="ARBA" id="ARBA00008725"/>
    </source>
</evidence>
<dbReference type="PANTHER" id="PTHR42996">
    <property type="entry name" value="PHOSPHATE-BINDING PROTEIN PSTS"/>
    <property type="match status" value="1"/>
</dbReference>
<accession>A0ABP8X2C1</accession>
<proteinExistence type="inferred from homology"/>
<comment type="similarity">
    <text evidence="1">Belongs to the PstS family.</text>
</comment>
<comment type="caution">
    <text evidence="4">The sequence shown here is derived from an EMBL/GenBank/DDBJ whole genome shotgun (WGS) entry which is preliminary data.</text>
</comment>
<reference evidence="5" key="1">
    <citation type="journal article" date="2019" name="Int. J. Syst. Evol. Microbiol.">
        <title>The Global Catalogue of Microorganisms (GCM) 10K type strain sequencing project: providing services to taxonomists for standard genome sequencing and annotation.</title>
        <authorList>
            <consortium name="The Broad Institute Genomics Platform"/>
            <consortium name="The Broad Institute Genome Sequencing Center for Infectious Disease"/>
            <person name="Wu L."/>
            <person name="Ma J."/>
        </authorList>
    </citation>
    <scope>NUCLEOTIDE SEQUENCE [LARGE SCALE GENOMIC DNA]</scope>
    <source>
        <strain evidence="5">JCM 18531</strain>
    </source>
</reference>
<dbReference type="PANTHER" id="PTHR42996:SF1">
    <property type="entry name" value="PHOSPHATE-BINDING PROTEIN PSTS"/>
    <property type="match status" value="1"/>
</dbReference>
<dbReference type="InterPro" id="IPR050962">
    <property type="entry name" value="Phosphate-bind_PstS"/>
</dbReference>
<dbReference type="InterPro" id="IPR024370">
    <property type="entry name" value="PBP_domain"/>
</dbReference>
<dbReference type="SUPFAM" id="SSF53850">
    <property type="entry name" value="Periplasmic binding protein-like II"/>
    <property type="match status" value="1"/>
</dbReference>
<organism evidence="4 5">
    <name type="scientific">Nocardioides conyzicola</name>
    <dbReference type="NCBI Taxonomy" id="1651781"/>
    <lineage>
        <taxon>Bacteria</taxon>
        <taxon>Bacillati</taxon>
        <taxon>Actinomycetota</taxon>
        <taxon>Actinomycetes</taxon>
        <taxon>Propionibacteriales</taxon>
        <taxon>Nocardioidaceae</taxon>
        <taxon>Nocardioides</taxon>
    </lineage>
</organism>
<feature type="chain" id="PRO_5046887104" evidence="2">
    <location>
        <begin position="30"/>
        <end position="587"/>
    </location>
</feature>
<feature type="domain" description="PBP" evidence="3">
    <location>
        <begin position="27"/>
        <end position="336"/>
    </location>
</feature>
<evidence type="ECO:0000313" key="4">
    <source>
        <dbReference type="EMBL" id="GAA4698145.1"/>
    </source>
</evidence>
<gene>
    <name evidence="4" type="primary">pstS_1</name>
    <name evidence="4" type="ORF">GCM10023349_12620</name>
</gene>
<protein>
    <submittedName>
        <fullName evidence="4">Phosphate ABC transporter substrate-binding protein PstS</fullName>
    </submittedName>
</protein>
<dbReference type="RefSeq" id="WP_345520374.1">
    <property type="nucleotide sequence ID" value="NZ_BAABKM010000002.1"/>
</dbReference>
<feature type="signal peptide" evidence="2">
    <location>
        <begin position="1"/>
        <end position="29"/>
    </location>
</feature>
<dbReference type="EMBL" id="BAABKM010000002">
    <property type="protein sequence ID" value="GAA4698145.1"/>
    <property type="molecule type" value="Genomic_DNA"/>
</dbReference>
<dbReference type="Pfam" id="PF12849">
    <property type="entry name" value="PBP_like_2"/>
    <property type="match status" value="1"/>
</dbReference>
<name>A0ABP8X2C1_9ACTN</name>
<keyword evidence="5" id="KW-1185">Reference proteome</keyword>
<evidence type="ECO:0000313" key="5">
    <source>
        <dbReference type="Proteomes" id="UP001499974"/>
    </source>
</evidence>
<keyword evidence="2" id="KW-0732">Signal</keyword>
<evidence type="ECO:0000259" key="3">
    <source>
        <dbReference type="Pfam" id="PF12849"/>
    </source>
</evidence>
<sequence length="587" mass="61672">MLRPGRRATYALLTAVGLSGVLVPSPASASTHALIQGSGSASAANIVNQWVATVAEQGMQVVYTANGSTQGRQDFSYRSSDFGVSDLPYEGGDDDTSRGRDYAYVPLLGEGLAFSYHLEVDGHLVRNLRLSGQTIAGIFTGAITSWADPAIASDNNGRILPDTPIQPLVRSDASGTTEVLTDYLNQLFPGTWAACNGGLAEPTAYFPLHCGRPTGTDVAIAGADGMMNRIKSSGSNGAIGYIDTMYPLFTDYPVAAVENTAGYYAPPTGYNVGVALTKARLDDDHAPVLDDVYRSTDPRAYPLSHYEYAIVPTAADDSRMTTHKRQTLVDFLSYAVCTGQSTSRVLGYAALPPGLVDEALSQTATIAAGDTFVDLSALDPSSCATDDIEEIAPQPQACQQSGAGPCGTGGPPTNLVAPRVAGAARVGATVEADSGLWTGEEAMAYQWLADGQPITGATGGTYQVPAALLGRSLSFRVTVSASDFPSSTVQSAAKVVARGHLHGSRLRIAGRPIVGRTLAVRDAGIPGAQLHAQWYAADHRIPGATALRWTLRRAQQGKRISVRVTATRAGYESLVRTSARTSAVRRR</sequence>